<dbReference type="Proteomes" id="UP000535182">
    <property type="component" value="Unassembled WGS sequence"/>
</dbReference>
<dbReference type="SUPFAM" id="SSF54506">
    <property type="entry name" value="Diaminopimelate epimerase-like"/>
    <property type="match status" value="1"/>
</dbReference>
<dbReference type="EMBL" id="JACHEB010000001">
    <property type="protein sequence ID" value="MBB5326723.1"/>
    <property type="molecule type" value="Genomic_DNA"/>
</dbReference>
<dbReference type="RefSeq" id="WP_221304510.1">
    <property type="nucleotide sequence ID" value="NZ_JACHEB010000001.1"/>
</dbReference>
<keyword evidence="3" id="KW-1185">Reference proteome</keyword>
<evidence type="ECO:0008006" key="4">
    <source>
        <dbReference type="Google" id="ProtNLM"/>
    </source>
</evidence>
<dbReference type="Gene3D" id="3.10.310.10">
    <property type="entry name" value="Diaminopimelate Epimerase, Chain A, domain 1"/>
    <property type="match status" value="1"/>
</dbReference>
<protein>
    <recommendedName>
        <fullName evidence="4">PhzF family phenazine biosynthesis protein</fullName>
    </recommendedName>
</protein>
<accession>A0A9X0U1Y1</accession>
<evidence type="ECO:0000256" key="1">
    <source>
        <dbReference type="SAM" id="MobiDB-lite"/>
    </source>
</evidence>
<evidence type="ECO:0000313" key="3">
    <source>
        <dbReference type="Proteomes" id="UP000535182"/>
    </source>
</evidence>
<sequence>MQIRYAFVDAFTEGPLAGNPVAIVSHAETLDEPSMRRIAGEFDQVATTFILPPKNDFECPALPAAAPPTHTGRQMGWQSNWDRNSRQGAPPSLHCVTF</sequence>
<feature type="region of interest" description="Disordered" evidence="1">
    <location>
        <begin position="65"/>
        <end position="98"/>
    </location>
</feature>
<gene>
    <name evidence="2" type="ORF">HDF14_000317</name>
</gene>
<comment type="caution">
    <text evidence="2">The sequence shown here is derived from an EMBL/GenBank/DDBJ whole genome shotgun (WGS) entry which is preliminary data.</text>
</comment>
<name>A0A9X0U1Y1_9BACT</name>
<dbReference type="Pfam" id="PF02567">
    <property type="entry name" value="PhzC-PhzF"/>
    <property type="match status" value="1"/>
</dbReference>
<reference evidence="2 3" key="1">
    <citation type="submission" date="2020-08" db="EMBL/GenBank/DDBJ databases">
        <title>Genomic Encyclopedia of Type Strains, Phase IV (KMG-V): Genome sequencing to study the core and pangenomes of soil and plant-associated prokaryotes.</title>
        <authorList>
            <person name="Whitman W."/>
        </authorList>
    </citation>
    <scope>NUCLEOTIDE SEQUENCE [LARGE SCALE GENOMIC DNA]</scope>
    <source>
        <strain evidence="2 3">X5P2</strain>
    </source>
</reference>
<organism evidence="2 3">
    <name type="scientific">Tunturiibacter gelidiferens</name>
    <dbReference type="NCBI Taxonomy" id="3069689"/>
    <lineage>
        <taxon>Bacteria</taxon>
        <taxon>Pseudomonadati</taxon>
        <taxon>Acidobacteriota</taxon>
        <taxon>Terriglobia</taxon>
        <taxon>Terriglobales</taxon>
        <taxon>Acidobacteriaceae</taxon>
        <taxon>Tunturiibacter</taxon>
    </lineage>
</organism>
<dbReference type="InterPro" id="IPR003719">
    <property type="entry name" value="Phenazine_PhzF-like"/>
</dbReference>
<dbReference type="AlphaFoldDB" id="A0A9X0U1Y1"/>
<dbReference type="GO" id="GO:0003824">
    <property type="term" value="F:catalytic activity"/>
    <property type="evidence" value="ECO:0007669"/>
    <property type="project" value="InterPro"/>
</dbReference>
<proteinExistence type="predicted"/>
<evidence type="ECO:0000313" key="2">
    <source>
        <dbReference type="EMBL" id="MBB5326723.1"/>
    </source>
</evidence>